<dbReference type="InterPro" id="IPR051200">
    <property type="entry name" value="Host-pathogen_enzymatic-act"/>
</dbReference>
<dbReference type="PANTHER" id="PTHR47197">
    <property type="entry name" value="PROTEIN NIRF"/>
    <property type="match status" value="1"/>
</dbReference>
<dbReference type="InterPro" id="IPR011048">
    <property type="entry name" value="Haem_d1_sf"/>
</dbReference>
<protein>
    <recommendedName>
        <fullName evidence="2">YncE family protein</fullName>
    </recommendedName>
</protein>
<feature type="non-terminal residue" evidence="1">
    <location>
        <position position="270"/>
    </location>
</feature>
<organism evidence="1">
    <name type="scientific">marine sediment metagenome</name>
    <dbReference type="NCBI Taxonomy" id="412755"/>
    <lineage>
        <taxon>unclassified sequences</taxon>
        <taxon>metagenomes</taxon>
        <taxon>ecological metagenomes</taxon>
    </lineage>
</organism>
<dbReference type="AlphaFoldDB" id="X1T112"/>
<evidence type="ECO:0008006" key="2">
    <source>
        <dbReference type="Google" id="ProtNLM"/>
    </source>
</evidence>
<accession>X1T112</accession>
<evidence type="ECO:0000313" key="1">
    <source>
        <dbReference type="EMBL" id="GAI98977.1"/>
    </source>
</evidence>
<dbReference type="PANTHER" id="PTHR47197:SF3">
    <property type="entry name" value="DIHYDRO-HEME D1 DEHYDROGENASE"/>
    <property type="match status" value="1"/>
</dbReference>
<comment type="caution">
    <text evidence="1">The sequence shown here is derived from an EMBL/GenBank/DDBJ whole genome shotgun (WGS) entry which is preliminary data.</text>
</comment>
<dbReference type="SUPFAM" id="SSF51004">
    <property type="entry name" value="C-terminal (heme d1) domain of cytochrome cd1-nitrite reductase"/>
    <property type="match status" value="1"/>
</dbReference>
<reference evidence="1" key="1">
    <citation type="journal article" date="2014" name="Front. Microbiol.">
        <title>High frequency of phylogenetically diverse reductive dehalogenase-homologous genes in deep subseafloor sedimentary metagenomes.</title>
        <authorList>
            <person name="Kawai M."/>
            <person name="Futagami T."/>
            <person name="Toyoda A."/>
            <person name="Takaki Y."/>
            <person name="Nishi S."/>
            <person name="Hori S."/>
            <person name="Arai W."/>
            <person name="Tsubouchi T."/>
            <person name="Morono Y."/>
            <person name="Uchiyama I."/>
            <person name="Ito T."/>
            <person name="Fujiyama A."/>
            <person name="Inagaki F."/>
            <person name="Takami H."/>
        </authorList>
    </citation>
    <scope>NUCLEOTIDE SEQUENCE</scope>
    <source>
        <strain evidence="1">Expedition CK06-06</strain>
    </source>
</reference>
<sequence length="270" mass="28759">LSNDGRWLYTSGIEYSLEGQGRVYVIDTGIRAVVEHIPVVSPLVVPGSGTDFISFGLSPDGTRLYTGGSARSTTNPDYMLSLVIDLNAKQVVDAINLGPIQPDIGDKVVFSPDGKHVYYTLTLEQCMLVASTQTLQVVNEIPLSFEPIHIKLSHDGTRAFVAGAEPISHSVSCLAIVDLTTNNVVATVIGTTEYPPPCPGLAVCPDDSKAWLGSNNRVEIIDIDTASIIDDINLISLFTAGDIGAACPYVIAYSDDGSTVHVANFDANNY</sequence>
<name>X1T112_9ZZZZ</name>
<dbReference type="Gene3D" id="2.130.10.10">
    <property type="entry name" value="YVTN repeat-like/Quinoprotein amine dehydrogenase"/>
    <property type="match status" value="1"/>
</dbReference>
<dbReference type="InterPro" id="IPR015943">
    <property type="entry name" value="WD40/YVTN_repeat-like_dom_sf"/>
</dbReference>
<dbReference type="EMBL" id="BARW01021065">
    <property type="protein sequence ID" value="GAI98977.1"/>
    <property type="molecule type" value="Genomic_DNA"/>
</dbReference>
<gene>
    <name evidence="1" type="ORF">S12H4_35463</name>
</gene>
<proteinExistence type="predicted"/>
<feature type="non-terminal residue" evidence="1">
    <location>
        <position position="1"/>
    </location>
</feature>